<reference evidence="16" key="2">
    <citation type="submission" date="2025-09" db="UniProtKB">
        <authorList>
            <consortium name="Ensembl"/>
        </authorList>
    </citation>
    <scope>IDENTIFICATION</scope>
</reference>
<dbReference type="GO" id="GO:0005886">
    <property type="term" value="C:plasma membrane"/>
    <property type="evidence" value="ECO:0007669"/>
    <property type="project" value="UniProtKB-SubCell"/>
</dbReference>
<reference evidence="16" key="1">
    <citation type="submission" date="2025-08" db="UniProtKB">
        <authorList>
            <consortium name="Ensembl"/>
        </authorList>
    </citation>
    <scope>IDENTIFICATION</scope>
</reference>
<dbReference type="PROSITE" id="PS00237">
    <property type="entry name" value="G_PROTEIN_RECEP_F1_1"/>
    <property type="match status" value="1"/>
</dbReference>
<evidence type="ECO:0000256" key="9">
    <source>
        <dbReference type="ARBA" id="ARBA00023180"/>
    </source>
</evidence>
<dbReference type="GeneTree" id="ENSGT01110000267167"/>
<evidence type="ECO:0000256" key="8">
    <source>
        <dbReference type="ARBA" id="ARBA00023170"/>
    </source>
</evidence>
<evidence type="ECO:0000313" key="17">
    <source>
        <dbReference type="Proteomes" id="UP000694546"/>
    </source>
</evidence>
<dbReference type="AlphaFoldDB" id="A0A8C4ZHW6"/>
<gene>
    <name evidence="16" type="primary">GPR34</name>
</gene>
<dbReference type="Pfam" id="PF00001">
    <property type="entry name" value="7tm_1"/>
    <property type="match status" value="1"/>
</dbReference>
<dbReference type="Gene3D" id="1.20.1070.10">
    <property type="entry name" value="Rhodopsin 7-helix transmembrane proteins"/>
    <property type="match status" value="1"/>
</dbReference>
<evidence type="ECO:0000256" key="4">
    <source>
        <dbReference type="ARBA" id="ARBA00022989"/>
    </source>
</evidence>
<keyword evidence="6 14" id="KW-0472">Membrane</keyword>
<proteinExistence type="inferred from homology"/>
<evidence type="ECO:0000256" key="5">
    <source>
        <dbReference type="ARBA" id="ARBA00023040"/>
    </source>
</evidence>
<keyword evidence="10 13" id="KW-0807">Transducer</keyword>
<keyword evidence="5 13" id="KW-0297">G-protein coupled receptor</keyword>
<keyword evidence="3 13" id="KW-0812">Transmembrane</keyword>
<evidence type="ECO:0000256" key="12">
    <source>
        <dbReference type="ARBA" id="ARBA00045234"/>
    </source>
</evidence>
<keyword evidence="9" id="KW-0325">Glycoprotein</keyword>
<comment type="subcellular location">
    <subcellularLocation>
        <location evidence="1">Cell membrane</location>
        <topology evidence="1">Multi-pass membrane protein</topology>
    </subcellularLocation>
</comment>
<evidence type="ECO:0000256" key="14">
    <source>
        <dbReference type="SAM" id="Phobius"/>
    </source>
</evidence>
<evidence type="ECO:0000256" key="1">
    <source>
        <dbReference type="ARBA" id="ARBA00004651"/>
    </source>
</evidence>
<dbReference type="Proteomes" id="UP000694546">
    <property type="component" value="Chromosome 20"/>
</dbReference>
<evidence type="ECO:0000313" key="16">
    <source>
        <dbReference type="Ensembl" id="ENSGMOP00000015164.2"/>
    </source>
</evidence>
<feature type="domain" description="G-protein coupled receptors family 1 profile" evidence="15">
    <location>
        <begin position="61"/>
        <end position="314"/>
    </location>
</feature>
<dbReference type="SUPFAM" id="SSF81321">
    <property type="entry name" value="Family A G protein-coupled receptor-like"/>
    <property type="match status" value="1"/>
</dbReference>
<accession>A0A8C4ZHW6</accession>
<evidence type="ECO:0000256" key="3">
    <source>
        <dbReference type="ARBA" id="ARBA00022692"/>
    </source>
</evidence>
<keyword evidence="8 13" id="KW-0675">Receptor</keyword>
<dbReference type="PANTHER" id="PTHR24233:SF1">
    <property type="entry name" value="G-PROTEIN COUPLED RECEPTOR 34-RELATED"/>
    <property type="match status" value="1"/>
</dbReference>
<dbReference type="InterPro" id="IPR017452">
    <property type="entry name" value="GPCR_Rhodpsn_7TM"/>
</dbReference>
<dbReference type="GO" id="GO:0045028">
    <property type="term" value="F:G protein-coupled purinergic nucleotide receptor activity"/>
    <property type="evidence" value="ECO:0007669"/>
    <property type="project" value="TreeGrafter"/>
</dbReference>
<keyword evidence="2" id="KW-1003">Cell membrane</keyword>
<name>A0A8C4ZHW6_GADMO</name>
<comment type="similarity">
    <text evidence="13">Belongs to the G-protein coupled receptor 1 family.</text>
</comment>
<feature type="transmembrane region" description="Helical" evidence="14">
    <location>
        <begin position="205"/>
        <end position="230"/>
    </location>
</feature>
<keyword evidence="7" id="KW-1015">Disulfide bond</keyword>
<sequence length="378" mass="42200">TSLVTFSPIANLNYLITNHVIIKIRPGPCSLDTSSLRIPLTSLRIPLTLFYALFVVLGLAGNLLALWVFLRDRSKKGSVRVLLVNVALSDLLLVACMAFRVWYHGVRGERWELGATMCHTVGNFFYMNMYISIVLLGLISVDRYVKISRGGVPLQRPRGLAMRCGWRTAACALIWAIALRSSWGTGPPSKCFQYKVFQHSKWKGYANLLLVVIFWISYGCMVVCYVKIAFKLLRTSKEKPDLPNAARYARTAKKSFFILVLFTVCFVPYHIVRTFYIVTQITDTSCYWRGVVYQAKEVAVLFSALNSCLDPIMYFLLSSSMRKQVMRLLGNVMREAGASGSSYSVEQGSGSGRAVPGQQSIGLVGVFGNNTDDNTSQP</sequence>
<keyword evidence="17" id="KW-1185">Reference proteome</keyword>
<evidence type="ECO:0000256" key="10">
    <source>
        <dbReference type="ARBA" id="ARBA00023224"/>
    </source>
</evidence>
<evidence type="ECO:0000256" key="6">
    <source>
        <dbReference type="ARBA" id="ARBA00023136"/>
    </source>
</evidence>
<organism evidence="16 17">
    <name type="scientific">Gadus morhua</name>
    <name type="common">Atlantic cod</name>
    <dbReference type="NCBI Taxonomy" id="8049"/>
    <lineage>
        <taxon>Eukaryota</taxon>
        <taxon>Metazoa</taxon>
        <taxon>Chordata</taxon>
        <taxon>Craniata</taxon>
        <taxon>Vertebrata</taxon>
        <taxon>Euteleostomi</taxon>
        <taxon>Actinopterygii</taxon>
        <taxon>Neopterygii</taxon>
        <taxon>Teleostei</taxon>
        <taxon>Neoteleostei</taxon>
        <taxon>Acanthomorphata</taxon>
        <taxon>Zeiogadaria</taxon>
        <taxon>Gadariae</taxon>
        <taxon>Gadiformes</taxon>
        <taxon>Gadoidei</taxon>
        <taxon>Gadidae</taxon>
        <taxon>Gadus</taxon>
    </lineage>
</organism>
<protein>
    <recommendedName>
        <fullName evidence="11">Probable G-protein coupled receptor 34</fullName>
    </recommendedName>
</protein>
<dbReference type="FunFam" id="1.20.1070.10:FF:000150">
    <property type="entry name" value="probable G-protein coupled receptor 34"/>
    <property type="match status" value="1"/>
</dbReference>
<feature type="transmembrane region" description="Helical" evidence="14">
    <location>
        <begin position="256"/>
        <end position="278"/>
    </location>
</feature>
<evidence type="ECO:0000256" key="7">
    <source>
        <dbReference type="ARBA" id="ARBA00023157"/>
    </source>
</evidence>
<dbReference type="InterPro" id="IPR000276">
    <property type="entry name" value="GPCR_Rhodpsn"/>
</dbReference>
<feature type="transmembrane region" description="Helical" evidence="14">
    <location>
        <begin position="166"/>
        <end position="185"/>
    </location>
</feature>
<dbReference type="PRINTS" id="PR00237">
    <property type="entry name" value="GPCRRHODOPSN"/>
</dbReference>
<feature type="transmembrane region" description="Helical" evidence="14">
    <location>
        <begin position="123"/>
        <end position="145"/>
    </location>
</feature>
<evidence type="ECO:0000256" key="2">
    <source>
        <dbReference type="ARBA" id="ARBA00022475"/>
    </source>
</evidence>
<feature type="transmembrane region" description="Helical" evidence="14">
    <location>
        <begin position="82"/>
        <end position="103"/>
    </location>
</feature>
<feature type="transmembrane region" description="Helical" evidence="14">
    <location>
        <begin position="49"/>
        <end position="70"/>
    </location>
</feature>
<keyword evidence="4 14" id="KW-1133">Transmembrane helix</keyword>
<feature type="transmembrane region" description="Helical" evidence="14">
    <location>
        <begin position="298"/>
        <end position="317"/>
    </location>
</feature>
<evidence type="ECO:0000259" key="15">
    <source>
        <dbReference type="PROSITE" id="PS50262"/>
    </source>
</evidence>
<evidence type="ECO:0000256" key="13">
    <source>
        <dbReference type="RuleBase" id="RU000688"/>
    </source>
</evidence>
<comment type="function">
    <text evidence="12">G-protein-coupled receptor of lysophosphatidylserine (LysoPS) that plays different roles in immune response. Acts a damage-sensing receptor that triggers tissue repair upon recognition of dying neutrophils. Mechanistically, apoptotic neutrophils release lysophosphatydilserine that are recognized by type 3 innate lymphoid cells (ILC3s) via GPR34, which activates downstream PI3K-AKT and RAS-ERK signaling pathways leading to STAT3 activation and IL-22 production. Plays an important role in microglial function, controlling morphology and phagocytosis.</text>
</comment>
<dbReference type="PROSITE" id="PS50262">
    <property type="entry name" value="G_PROTEIN_RECEP_F1_2"/>
    <property type="match status" value="1"/>
</dbReference>
<evidence type="ECO:0000256" key="11">
    <source>
        <dbReference type="ARBA" id="ARBA00035691"/>
    </source>
</evidence>
<dbReference type="PANTHER" id="PTHR24233">
    <property type="entry name" value="P2Y PURINOCEPTOR-RELATED G-PROTEIN COUPLED RECEPTOR"/>
    <property type="match status" value="1"/>
</dbReference>
<dbReference type="Ensembl" id="ENSGMOT00000015554.2">
    <property type="protein sequence ID" value="ENSGMOP00000015164.2"/>
    <property type="gene ID" value="ENSGMOG00000014138.2"/>
</dbReference>